<evidence type="ECO:0000313" key="4">
    <source>
        <dbReference type="EMBL" id="GAA2689788.1"/>
    </source>
</evidence>
<evidence type="ECO:0000259" key="3">
    <source>
        <dbReference type="Pfam" id="PF07993"/>
    </source>
</evidence>
<organism evidence="4 5">
    <name type="scientific">Streptomyces lunalinharesii</name>
    <dbReference type="NCBI Taxonomy" id="333384"/>
    <lineage>
        <taxon>Bacteria</taxon>
        <taxon>Bacillati</taxon>
        <taxon>Actinomycetota</taxon>
        <taxon>Actinomycetes</taxon>
        <taxon>Kitasatosporales</taxon>
        <taxon>Streptomycetaceae</taxon>
        <taxon>Streptomyces</taxon>
    </lineage>
</organism>
<dbReference type="InterPro" id="IPR013120">
    <property type="entry name" value="FAR_NAD-bd"/>
</dbReference>
<dbReference type="InterPro" id="IPR010080">
    <property type="entry name" value="Thioester_reductase-like_dom"/>
</dbReference>
<gene>
    <name evidence="4" type="ORF">GCM10009864_74730</name>
</gene>
<keyword evidence="2" id="KW-0597">Phosphoprotein</keyword>
<dbReference type="PANTHER" id="PTHR44845">
    <property type="entry name" value="CARRIER DOMAIN-CONTAINING PROTEIN"/>
    <property type="match status" value="1"/>
</dbReference>
<evidence type="ECO:0000256" key="2">
    <source>
        <dbReference type="ARBA" id="ARBA00022553"/>
    </source>
</evidence>
<evidence type="ECO:0000256" key="1">
    <source>
        <dbReference type="ARBA" id="ARBA00022450"/>
    </source>
</evidence>
<dbReference type="Gene3D" id="3.40.50.720">
    <property type="entry name" value="NAD(P)-binding Rossmann-like Domain"/>
    <property type="match status" value="1"/>
</dbReference>
<dbReference type="Proteomes" id="UP001500994">
    <property type="component" value="Unassembled WGS sequence"/>
</dbReference>
<dbReference type="PANTHER" id="PTHR44845:SF6">
    <property type="entry name" value="BETA-ALANINE-ACTIVATING ENZYME"/>
    <property type="match status" value="1"/>
</dbReference>
<comment type="caution">
    <text evidence="4">The sequence shown here is derived from an EMBL/GenBank/DDBJ whole genome shotgun (WGS) entry which is preliminary data.</text>
</comment>
<keyword evidence="5" id="KW-1185">Reference proteome</keyword>
<reference evidence="5" key="1">
    <citation type="journal article" date="2019" name="Int. J. Syst. Evol. Microbiol.">
        <title>The Global Catalogue of Microorganisms (GCM) 10K type strain sequencing project: providing services to taxonomists for standard genome sequencing and annotation.</title>
        <authorList>
            <consortium name="The Broad Institute Genomics Platform"/>
            <consortium name="The Broad Institute Genome Sequencing Center for Infectious Disease"/>
            <person name="Wu L."/>
            <person name="Ma J."/>
        </authorList>
    </citation>
    <scope>NUCLEOTIDE SEQUENCE [LARGE SCALE GENOMIC DNA]</scope>
    <source>
        <strain evidence="5">JCM 16374</strain>
    </source>
</reference>
<feature type="domain" description="Thioester reductase (TE)" evidence="3">
    <location>
        <begin position="5"/>
        <end position="244"/>
    </location>
</feature>
<sequence>MAVLLTGGTGFVGSRLCAELLRRTDGAVVCLVRAEDVAGAEQRVRSALKGVDEDEDVAVSPRLRAVPADLSADRFGLSEHTYRQLADEVDAVYHCAASVHLAASYERVAPVNVGGTRRAIEFCTTGTPKHLHHVSTLGVFLAAREAGLPRVIESTEPTFRTCGSFGYLRTKVGAERAVMTAAADNGLAATMYRPGLVLADSRDGAAPVNDFTTCVLAAAIVTGCYPTALGSLPASTVDHTAQAIAALSLAPGAAGSVFHVMRPKPLPMRELFERACEHGHRLREVTAQQWRDALHAHRANPWARAAHTLEICTYTLGLTLECRPPEVDGDVTALAAAAAGVVVPETDATYFRRLLTRLQQDHRESLSNP</sequence>
<keyword evidence="1" id="KW-0596">Phosphopantetheine</keyword>
<proteinExistence type="predicted"/>
<dbReference type="InterPro" id="IPR036291">
    <property type="entry name" value="NAD(P)-bd_dom_sf"/>
</dbReference>
<dbReference type="EMBL" id="BAAARK010000049">
    <property type="protein sequence ID" value="GAA2689788.1"/>
    <property type="molecule type" value="Genomic_DNA"/>
</dbReference>
<dbReference type="Pfam" id="PF07993">
    <property type="entry name" value="NAD_binding_4"/>
    <property type="match status" value="1"/>
</dbReference>
<accession>A0ABP6FEA7</accession>
<dbReference type="NCBIfam" id="TIGR01746">
    <property type="entry name" value="Thioester-redct"/>
    <property type="match status" value="1"/>
</dbReference>
<protein>
    <submittedName>
        <fullName evidence="4">Thioester reductase domain-containing protein</fullName>
    </submittedName>
</protein>
<name>A0ABP6FEA7_9ACTN</name>
<dbReference type="CDD" id="cd05235">
    <property type="entry name" value="SDR_e1"/>
    <property type="match status" value="1"/>
</dbReference>
<evidence type="ECO:0000313" key="5">
    <source>
        <dbReference type="Proteomes" id="UP001500994"/>
    </source>
</evidence>
<dbReference type="SUPFAM" id="SSF51735">
    <property type="entry name" value="NAD(P)-binding Rossmann-fold domains"/>
    <property type="match status" value="1"/>
</dbReference>